<gene>
    <name evidence="1" type="ORF">G6M90_00g054360</name>
</gene>
<dbReference type="Proteomes" id="UP000510686">
    <property type="component" value="Chromosome 3"/>
</dbReference>
<keyword evidence="2" id="KW-1185">Reference proteome</keyword>
<evidence type="ECO:0000313" key="2">
    <source>
        <dbReference type="Proteomes" id="UP000510686"/>
    </source>
</evidence>
<reference evidence="1 2" key="1">
    <citation type="submission" date="2020-07" db="EMBL/GenBank/DDBJ databases">
        <title>Telomere length de novo assembly of all 7 chromosomes of the fungus, Metarhizium brunneum, using a novel assembly pipeline.</title>
        <authorList>
            <person name="Saud z."/>
            <person name="Kortsinoglou A."/>
            <person name="Kouvelis V.N."/>
            <person name="Butt T.M."/>
        </authorList>
    </citation>
    <scope>NUCLEOTIDE SEQUENCE [LARGE SCALE GENOMIC DNA]</scope>
    <source>
        <strain evidence="1 2">4556</strain>
    </source>
</reference>
<accession>A0A7D5Z4I8</accession>
<dbReference type="RefSeq" id="XP_014540968.1">
    <property type="nucleotide sequence ID" value="XM_014685482.1"/>
</dbReference>
<sequence length="155" mass="17775">MNHDNLTSASEHSYQVDWLGTWRMCSSLPSCVRLRWETQATEECIRDGNAGTAEAVFFDIFLVRLWIETMVHNNNFELNLFVYLDNNAALFIYVSVPADDSLISSSLLSPSIIISDLSPVKRVQVFHEELLLIAECYAEVFLAETTYIRRSSRPY</sequence>
<name>A0A7D5Z4I8_9HYPO</name>
<protein>
    <submittedName>
        <fullName evidence="1">Uncharacterized protein</fullName>
    </submittedName>
</protein>
<dbReference type="KEGG" id="mbrn:26246274"/>
<dbReference type="EMBL" id="CP058934">
    <property type="protein sequence ID" value="QLI68646.1"/>
    <property type="molecule type" value="Genomic_DNA"/>
</dbReference>
<proteinExistence type="predicted"/>
<evidence type="ECO:0000313" key="1">
    <source>
        <dbReference type="EMBL" id="QLI68646.1"/>
    </source>
</evidence>
<dbReference type="GeneID" id="26246274"/>
<dbReference type="AlphaFoldDB" id="A0A7D5Z4I8"/>
<organism evidence="1 2">
    <name type="scientific">Metarhizium brunneum</name>
    <dbReference type="NCBI Taxonomy" id="500148"/>
    <lineage>
        <taxon>Eukaryota</taxon>
        <taxon>Fungi</taxon>
        <taxon>Dikarya</taxon>
        <taxon>Ascomycota</taxon>
        <taxon>Pezizomycotina</taxon>
        <taxon>Sordariomycetes</taxon>
        <taxon>Hypocreomycetidae</taxon>
        <taxon>Hypocreales</taxon>
        <taxon>Clavicipitaceae</taxon>
        <taxon>Metarhizium</taxon>
    </lineage>
</organism>